<evidence type="ECO:0000313" key="7">
    <source>
        <dbReference type="EMBL" id="EQD37554.1"/>
    </source>
</evidence>
<name>T1A9I1_9ZZZZ</name>
<evidence type="ECO:0000256" key="1">
    <source>
        <dbReference type="ARBA" id="ARBA00022490"/>
    </source>
</evidence>
<sequence length="108" mass="11612">MKKLKRLGLAVEVSERGLGCSLALNPFAPAFILKTDAARVEKCGICALDGSWSNPGRLRDRVSRNQRKLPTLLAANPVNYGKTEKLSSAEAVAAALYISGNRDLAEEV</sequence>
<dbReference type="EMBL" id="AUZY01010709">
    <property type="protein sequence ID" value="EQD37554.1"/>
    <property type="molecule type" value="Genomic_DNA"/>
</dbReference>
<dbReference type="GO" id="GO:0006364">
    <property type="term" value="P:rRNA processing"/>
    <property type="evidence" value="ECO:0007669"/>
    <property type="project" value="UniProtKB-KW"/>
</dbReference>
<dbReference type="Pfam" id="PF04034">
    <property type="entry name" value="Ribo_biogen_C"/>
    <property type="match status" value="1"/>
</dbReference>
<evidence type="ECO:0000256" key="2">
    <source>
        <dbReference type="ARBA" id="ARBA00022517"/>
    </source>
</evidence>
<dbReference type="PANTHER" id="PTHR20426:SF0">
    <property type="entry name" value="18S RRNA AMINOCARBOXYPROPYLTRANSFERASE"/>
    <property type="match status" value="1"/>
</dbReference>
<feature type="non-terminal residue" evidence="7">
    <location>
        <position position="108"/>
    </location>
</feature>
<evidence type="ECO:0000256" key="5">
    <source>
        <dbReference type="ARBA" id="ARBA00022691"/>
    </source>
</evidence>
<dbReference type="PANTHER" id="PTHR20426">
    <property type="entry name" value="RIBOSOME BIOGENESIS PROTEIN TSR3 HOMOLOG"/>
    <property type="match status" value="1"/>
</dbReference>
<protein>
    <submittedName>
        <fullName evidence="7">Protein containing DUF367</fullName>
    </submittedName>
</protein>
<gene>
    <name evidence="7" type="ORF">B1B_16107</name>
</gene>
<keyword evidence="2" id="KW-0690">Ribosome biogenesis</keyword>
<comment type="caution">
    <text evidence="7">The sequence shown here is derived from an EMBL/GenBank/DDBJ whole genome shotgun (WGS) entry which is preliminary data.</text>
</comment>
<evidence type="ECO:0000256" key="4">
    <source>
        <dbReference type="ARBA" id="ARBA00022679"/>
    </source>
</evidence>
<accession>T1A9I1</accession>
<dbReference type="InterPro" id="IPR007177">
    <property type="entry name" value="Tsr3_C"/>
</dbReference>
<proteinExistence type="predicted"/>
<dbReference type="AlphaFoldDB" id="T1A9I1"/>
<reference evidence="7" key="1">
    <citation type="submission" date="2013-08" db="EMBL/GenBank/DDBJ databases">
        <authorList>
            <person name="Mendez C."/>
            <person name="Richter M."/>
            <person name="Ferrer M."/>
            <person name="Sanchez J."/>
        </authorList>
    </citation>
    <scope>NUCLEOTIDE SEQUENCE</scope>
</reference>
<keyword evidence="1" id="KW-0963">Cytoplasm</keyword>
<dbReference type="InterPro" id="IPR022968">
    <property type="entry name" value="Tsr3-like"/>
</dbReference>
<reference evidence="7" key="2">
    <citation type="journal article" date="2014" name="ISME J.">
        <title>Microbial stratification in low pH oxic and suboxic macroscopic growths along an acid mine drainage.</title>
        <authorList>
            <person name="Mendez-Garcia C."/>
            <person name="Mesa V."/>
            <person name="Sprenger R.R."/>
            <person name="Richter M."/>
            <person name="Diez M.S."/>
            <person name="Solano J."/>
            <person name="Bargiela R."/>
            <person name="Golyshina O.V."/>
            <person name="Manteca A."/>
            <person name="Ramos J.L."/>
            <person name="Gallego J.R."/>
            <person name="Llorente I."/>
            <person name="Martins Dos Santos V.A."/>
            <person name="Jensen O.N."/>
            <person name="Pelaez A.I."/>
            <person name="Sanchez J."/>
            <person name="Ferrer M."/>
        </authorList>
    </citation>
    <scope>NUCLEOTIDE SEQUENCE</scope>
</reference>
<keyword evidence="5" id="KW-0949">S-adenosyl-L-methionine</keyword>
<dbReference type="GO" id="GO:0106388">
    <property type="term" value="F:rRNA small subunit aminocarboxypropyltransferase activity"/>
    <property type="evidence" value="ECO:0007669"/>
    <property type="project" value="InterPro"/>
</dbReference>
<feature type="domain" description="16S/18S rRNA aminocarboxypropyltransferase Tsr3 C-terminal" evidence="6">
    <location>
        <begin position="23"/>
        <end position="108"/>
    </location>
</feature>
<keyword evidence="4" id="KW-0808">Transferase</keyword>
<evidence type="ECO:0000256" key="3">
    <source>
        <dbReference type="ARBA" id="ARBA00022552"/>
    </source>
</evidence>
<keyword evidence="3" id="KW-0698">rRNA processing</keyword>
<evidence type="ECO:0000259" key="6">
    <source>
        <dbReference type="Pfam" id="PF04034"/>
    </source>
</evidence>
<organism evidence="7">
    <name type="scientific">mine drainage metagenome</name>
    <dbReference type="NCBI Taxonomy" id="410659"/>
    <lineage>
        <taxon>unclassified sequences</taxon>
        <taxon>metagenomes</taxon>
        <taxon>ecological metagenomes</taxon>
    </lineage>
</organism>